<evidence type="ECO:0000313" key="10">
    <source>
        <dbReference type="Proteomes" id="UP000225608"/>
    </source>
</evidence>
<evidence type="ECO:0000256" key="6">
    <source>
        <dbReference type="ARBA" id="ARBA00022777"/>
    </source>
</evidence>
<name>A0A2D1TZ06_9ACTN</name>
<evidence type="ECO:0000256" key="2">
    <source>
        <dbReference type="ARBA" id="ARBA00022553"/>
    </source>
</evidence>
<keyword evidence="2" id="KW-0597">Phosphoprotein</keyword>
<keyword evidence="1" id="KW-0813">Transport</keyword>
<keyword evidence="3 9" id="KW-0762">Sugar transport</keyword>
<dbReference type="PANTHER" id="PTHR34581:SF2">
    <property type="entry name" value="PTS SYSTEM N,N'-DIACETYLCHITOBIOSE-SPECIFIC EIIB COMPONENT"/>
    <property type="match status" value="1"/>
</dbReference>
<evidence type="ECO:0000259" key="8">
    <source>
        <dbReference type="PROSITE" id="PS51100"/>
    </source>
</evidence>
<keyword evidence="5" id="KW-0598">Phosphotransferase system</keyword>
<sequence>MKNIVLMCAGGMSTSIIMKNIKKAADAEGLECEVSAHAVSEAATIGRNADCILLGPQVGYAKDEVSAACPEVPVGVIPMAIYGMMDGVKALAQAKELMGL</sequence>
<dbReference type="RefSeq" id="WP_099432480.1">
    <property type="nucleotide sequence ID" value="NZ_CP024160.1"/>
</dbReference>
<keyword evidence="6" id="KW-0418">Kinase</keyword>
<evidence type="ECO:0000313" key="9">
    <source>
        <dbReference type="EMBL" id="ATP54504.1"/>
    </source>
</evidence>
<dbReference type="Gene3D" id="3.40.50.2300">
    <property type="match status" value="1"/>
</dbReference>
<dbReference type="Pfam" id="PF02302">
    <property type="entry name" value="PTS_IIB"/>
    <property type="match status" value="1"/>
</dbReference>
<keyword evidence="4" id="KW-0808">Transferase</keyword>
<dbReference type="InterPro" id="IPR036095">
    <property type="entry name" value="PTS_EIIB-like_sf"/>
</dbReference>
<feature type="modified residue" description="Phosphocysteine; by EIIA" evidence="7">
    <location>
        <position position="8"/>
    </location>
</feature>
<gene>
    <name evidence="9" type="ORF">CSV91_08175</name>
</gene>
<dbReference type="GO" id="GO:0016301">
    <property type="term" value="F:kinase activity"/>
    <property type="evidence" value="ECO:0007669"/>
    <property type="project" value="UniProtKB-KW"/>
</dbReference>
<dbReference type="Proteomes" id="UP000225608">
    <property type="component" value="Chromosome"/>
</dbReference>
<evidence type="ECO:0000256" key="7">
    <source>
        <dbReference type="PROSITE-ProRule" id="PRU00423"/>
    </source>
</evidence>
<proteinExistence type="predicted"/>
<evidence type="ECO:0000256" key="4">
    <source>
        <dbReference type="ARBA" id="ARBA00022679"/>
    </source>
</evidence>
<feature type="domain" description="PTS EIIB type-3" evidence="8">
    <location>
        <begin position="1"/>
        <end position="100"/>
    </location>
</feature>
<dbReference type="EMBL" id="CP024160">
    <property type="protein sequence ID" value="ATP54504.1"/>
    <property type="molecule type" value="Genomic_DNA"/>
</dbReference>
<dbReference type="GO" id="GO:0009401">
    <property type="term" value="P:phosphoenolpyruvate-dependent sugar phosphotransferase system"/>
    <property type="evidence" value="ECO:0007669"/>
    <property type="project" value="UniProtKB-KW"/>
</dbReference>
<reference evidence="9 10" key="1">
    <citation type="submission" date="2017-10" db="EMBL/GenBank/DDBJ databases">
        <title>Complete genome sequence of Collinsella aerofaciens isolated from the gut of a healthy adult Indian.</title>
        <authorList>
            <person name="Bag S."/>
            <person name="Ghosh T.S."/>
            <person name="Das B."/>
        </authorList>
    </citation>
    <scope>NUCLEOTIDE SEQUENCE [LARGE SCALE GENOMIC DNA]</scope>
    <source>
        <strain evidence="10">indica</strain>
    </source>
</reference>
<evidence type="ECO:0000256" key="5">
    <source>
        <dbReference type="ARBA" id="ARBA00022683"/>
    </source>
</evidence>
<dbReference type="InterPro" id="IPR051819">
    <property type="entry name" value="PTS_sugar-specific_EIIB"/>
</dbReference>
<dbReference type="PROSITE" id="PS51100">
    <property type="entry name" value="PTS_EIIB_TYPE_3"/>
    <property type="match status" value="1"/>
</dbReference>
<dbReference type="GO" id="GO:0008982">
    <property type="term" value="F:protein-N(PI)-phosphohistidine-sugar phosphotransferase activity"/>
    <property type="evidence" value="ECO:0007669"/>
    <property type="project" value="InterPro"/>
</dbReference>
<organism evidence="9 10">
    <name type="scientific">Collinsella aerofaciens</name>
    <dbReference type="NCBI Taxonomy" id="74426"/>
    <lineage>
        <taxon>Bacteria</taxon>
        <taxon>Bacillati</taxon>
        <taxon>Actinomycetota</taxon>
        <taxon>Coriobacteriia</taxon>
        <taxon>Coriobacteriales</taxon>
        <taxon>Coriobacteriaceae</taxon>
        <taxon>Collinsella</taxon>
    </lineage>
</organism>
<evidence type="ECO:0000256" key="3">
    <source>
        <dbReference type="ARBA" id="ARBA00022597"/>
    </source>
</evidence>
<dbReference type="KEGG" id="caer:CSV91_08175"/>
<protein>
    <submittedName>
        <fullName evidence="9">PTS sugar transporter subunit IIB</fullName>
    </submittedName>
</protein>
<dbReference type="InterPro" id="IPR013012">
    <property type="entry name" value="PTS_EIIB_3"/>
</dbReference>
<dbReference type="InterPro" id="IPR003501">
    <property type="entry name" value="PTS_EIIB_2/3"/>
</dbReference>
<accession>A0A2D1TZ06</accession>
<evidence type="ECO:0000256" key="1">
    <source>
        <dbReference type="ARBA" id="ARBA00022448"/>
    </source>
</evidence>
<dbReference type="PANTHER" id="PTHR34581">
    <property type="entry name" value="PTS SYSTEM N,N'-DIACETYLCHITOBIOSE-SPECIFIC EIIB COMPONENT"/>
    <property type="match status" value="1"/>
</dbReference>
<dbReference type="AlphaFoldDB" id="A0A2D1TZ06"/>
<dbReference type="SUPFAM" id="SSF52794">
    <property type="entry name" value="PTS system IIB component-like"/>
    <property type="match status" value="1"/>
</dbReference>
<dbReference type="CDD" id="cd05564">
    <property type="entry name" value="PTS_IIB_chitobiose_lichenan"/>
    <property type="match status" value="1"/>
</dbReference>